<dbReference type="Pfam" id="PF19054">
    <property type="entry name" value="DUF5753"/>
    <property type="match status" value="1"/>
</dbReference>
<sequence length="315" mass="34996">MQRPWAGGILTRPAVSGVPVTAAASHAHHQPDPPRGGPTVQRILLGAQLRRLREASGHSREAAGYRIRGSESKISRMELGRVGFKGRDVADLLTLYGVQDENRRATLLSLAEETNTPGWWHRYSDVLPGWFEVYVGLEEAASRIRCYEVQFVPGLLQTEDYARAVARLDPDVRPDDVEQRVGLRMARQRLLDRPDAPHLWAVVDEAVLSRPLGGREVMRAQLRRLAEFADLPGVTLQVVPFECGGHAAAGGPFSILRFAEPELPDVVYLEQLTSALYLDKPDDIERYLAVMERLCLDAEPVSATQDVIARILNSL</sequence>
<evidence type="ECO:0000259" key="1">
    <source>
        <dbReference type="SMART" id="SM00530"/>
    </source>
</evidence>
<dbReference type="CDD" id="cd00093">
    <property type="entry name" value="HTH_XRE"/>
    <property type="match status" value="1"/>
</dbReference>
<dbReference type="InterPro" id="IPR043917">
    <property type="entry name" value="DUF5753"/>
</dbReference>
<dbReference type="EMBL" id="QLYX01000001">
    <property type="protein sequence ID" value="RAY16646.1"/>
    <property type="molecule type" value="Genomic_DNA"/>
</dbReference>
<dbReference type="SMART" id="SM00530">
    <property type="entry name" value="HTH_XRE"/>
    <property type="match status" value="1"/>
</dbReference>
<organism evidence="2 3">
    <name type="scientific">Actinomadura craniellae</name>
    <dbReference type="NCBI Taxonomy" id="2231787"/>
    <lineage>
        <taxon>Bacteria</taxon>
        <taxon>Bacillati</taxon>
        <taxon>Actinomycetota</taxon>
        <taxon>Actinomycetes</taxon>
        <taxon>Streptosporangiales</taxon>
        <taxon>Thermomonosporaceae</taxon>
        <taxon>Actinomadura</taxon>
    </lineage>
</organism>
<keyword evidence="3" id="KW-1185">Reference proteome</keyword>
<dbReference type="InterPro" id="IPR001387">
    <property type="entry name" value="Cro/C1-type_HTH"/>
</dbReference>
<dbReference type="Pfam" id="PF13560">
    <property type="entry name" value="HTH_31"/>
    <property type="match status" value="1"/>
</dbReference>
<name>A0A365HCJ5_9ACTN</name>
<gene>
    <name evidence="2" type="ORF">DPM19_00195</name>
</gene>
<comment type="caution">
    <text evidence="2">The sequence shown here is derived from an EMBL/GenBank/DDBJ whole genome shotgun (WGS) entry which is preliminary data.</text>
</comment>
<dbReference type="AlphaFoldDB" id="A0A365HCJ5"/>
<dbReference type="GO" id="GO:0003677">
    <property type="term" value="F:DNA binding"/>
    <property type="evidence" value="ECO:0007669"/>
    <property type="project" value="InterPro"/>
</dbReference>
<accession>A0A365HCJ5</accession>
<protein>
    <submittedName>
        <fullName evidence="2">Transcriptional regulator</fullName>
    </submittedName>
</protein>
<dbReference type="Proteomes" id="UP000251891">
    <property type="component" value="Unassembled WGS sequence"/>
</dbReference>
<reference evidence="2 3" key="1">
    <citation type="submission" date="2018-06" db="EMBL/GenBank/DDBJ databases">
        <title>Actinomadura craniellae sp. nov. isolated from marine sponge Craniella sp.</title>
        <authorList>
            <person name="Li L."/>
            <person name="Xu Q.H."/>
            <person name="Lin H.W."/>
            <person name="Lu Y.H."/>
        </authorList>
    </citation>
    <scope>NUCLEOTIDE SEQUENCE [LARGE SCALE GENOMIC DNA]</scope>
    <source>
        <strain evidence="2 3">LHW63021</strain>
    </source>
</reference>
<evidence type="ECO:0000313" key="3">
    <source>
        <dbReference type="Proteomes" id="UP000251891"/>
    </source>
</evidence>
<dbReference type="InterPro" id="IPR010982">
    <property type="entry name" value="Lambda_DNA-bd_dom_sf"/>
</dbReference>
<proteinExistence type="predicted"/>
<dbReference type="SUPFAM" id="SSF47413">
    <property type="entry name" value="lambda repressor-like DNA-binding domains"/>
    <property type="match status" value="1"/>
</dbReference>
<evidence type="ECO:0000313" key="2">
    <source>
        <dbReference type="EMBL" id="RAY16646.1"/>
    </source>
</evidence>
<dbReference type="OrthoDB" id="5177725at2"/>
<feature type="domain" description="HTH cro/C1-type" evidence="1">
    <location>
        <begin position="48"/>
        <end position="103"/>
    </location>
</feature>